<keyword evidence="5" id="KW-1185">Reference proteome</keyword>
<feature type="coiled-coil region" evidence="3">
    <location>
        <begin position="192"/>
        <end position="219"/>
    </location>
</feature>
<dbReference type="InterPro" id="IPR011990">
    <property type="entry name" value="TPR-like_helical_dom_sf"/>
</dbReference>
<protein>
    <recommendedName>
        <fullName evidence="6">Cytochrome c oxidase assembly factor 7</fullName>
    </recommendedName>
</protein>
<dbReference type="SMART" id="SM00671">
    <property type="entry name" value="SEL1"/>
    <property type="match status" value="5"/>
</dbReference>
<organism evidence="4 5">
    <name type="scientific">Batillaria attramentaria</name>
    <dbReference type="NCBI Taxonomy" id="370345"/>
    <lineage>
        <taxon>Eukaryota</taxon>
        <taxon>Metazoa</taxon>
        <taxon>Spiralia</taxon>
        <taxon>Lophotrochozoa</taxon>
        <taxon>Mollusca</taxon>
        <taxon>Gastropoda</taxon>
        <taxon>Caenogastropoda</taxon>
        <taxon>Sorbeoconcha</taxon>
        <taxon>Cerithioidea</taxon>
        <taxon>Batillariidae</taxon>
        <taxon>Batillaria</taxon>
    </lineage>
</organism>
<keyword evidence="3" id="KW-0175">Coiled coil</keyword>
<evidence type="ECO:0000256" key="3">
    <source>
        <dbReference type="SAM" id="Coils"/>
    </source>
</evidence>
<dbReference type="PANTHER" id="PTHR13891">
    <property type="entry name" value="CYTOCHROME C OXIDASE ASSEMBLY FACTOR 7"/>
    <property type="match status" value="1"/>
</dbReference>
<comment type="caution">
    <text evidence="4">The sequence shown here is derived from an EMBL/GenBank/DDBJ whole genome shotgun (WGS) entry which is preliminary data.</text>
</comment>
<dbReference type="SUPFAM" id="SSF81901">
    <property type="entry name" value="HCP-like"/>
    <property type="match status" value="1"/>
</dbReference>
<dbReference type="Gene3D" id="1.25.40.10">
    <property type="entry name" value="Tetratricopeptide repeat domain"/>
    <property type="match status" value="1"/>
</dbReference>
<dbReference type="EMBL" id="JACVVK020000031">
    <property type="protein sequence ID" value="KAK7501403.1"/>
    <property type="molecule type" value="Genomic_DNA"/>
</dbReference>
<accession>A0ABD0LQ88</accession>
<keyword evidence="2" id="KW-0677">Repeat</keyword>
<dbReference type="Proteomes" id="UP001519460">
    <property type="component" value="Unassembled WGS sequence"/>
</dbReference>
<evidence type="ECO:0000313" key="5">
    <source>
        <dbReference type="Proteomes" id="UP001519460"/>
    </source>
</evidence>
<evidence type="ECO:0000256" key="1">
    <source>
        <dbReference type="ARBA" id="ARBA00008486"/>
    </source>
</evidence>
<comment type="similarity">
    <text evidence="1">Belongs to the hcp beta-lactamase family.</text>
</comment>
<dbReference type="AlphaFoldDB" id="A0ABD0LQ88"/>
<evidence type="ECO:0008006" key="6">
    <source>
        <dbReference type="Google" id="ProtNLM"/>
    </source>
</evidence>
<proteinExistence type="inferred from homology"/>
<evidence type="ECO:0000313" key="4">
    <source>
        <dbReference type="EMBL" id="KAK7501403.1"/>
    </source>
</evidence>
<dbReference type="InterPro" id="IPR006597">
    <property type="entry name" value="Sel1-like"/>
</dbReference>
<dbReference type="PANTHER" id="PTHR13891:SF1">
    <property type="entry name" value="CYTOCHROME C OXIDASE ASSEMBLY FACTOR 7"/>
    <property type="match status" value="1"/>
</dbReference>
<dbReference type="Pfam" id="PF08238">
    <property type="entry name" value="Sel1"/>
    <property type="match status" value="4"/>
</dbReference>
<evidence type="ECO:0000256" key="2">
    <source>
        <dbReference type="ARBA" id="ARBA00022737"/>
    </source>
</evidence>
<sequence length="224" mass="25465">MMYDLKDEEQAKEYLKNVGIEYRFQCYQEKNPEGCHRLADFLESVKKEFEKAATVYKTNCDDSQYGHSCFKYGNYRINGRGSEKDPDVALDYYLKGCDSGYLPACHNAGLVLISDKIGSVTDASRAVQLLTNACEQKHVASCYQLSGWFIKGTKSIPKDMTKAFEYSKKACDLGNCYGCANLSQMYKKGDGVAKDEKLAEKYRLQAKELHDEMTESRRTITMNQ</sequence>
<dbReference type="InterPro" id="IPR040239">
    <property type="entry name" value="HcpB-like"/>
</dbReference>
<reference evidence="4 5" key="1">
    <citation type="journal article" date="2023" name="Sci. Data">
        <title>Genome assembly of the Korean intertidal mud-creeper Batillaria attramentaria.</title>
        <authorList>
            <person name="Patra A.K."/>
            <person name="Ho P.T."/>
            <person name="Jun S."/>
            <person name="Lee S.J."/>
            <person name="Kim Y."/>
            <person name="Won Y.J."/>
        </authorList>
    </citation>
    <scope>NUCLEOTIDE SEQUENCE [LARGE SCALE GENOMIC DNA]</scope>
    <source>
        <strain evidence="4">Wonlab-2016</strain>
    </source>
</reference>
<name>A0ABD0LQ88_9CAEN</name>
<gene>
    <name evidence="4" type="ORF">BaRGS_00007207</name>
</gene>